<keyword evidence="3" id="KW-0520">NAD</keyword>
<dbReference type="EMBL" id="FTOB01000001">
    <property type="protein sequence ID" value="SIS43339.1"/>
    <property type="molecule type" value="Genomic_DNA"/>
</dbReference>
<evidence type="ECO:0000256" key="3">
    <source>
        <dbReference type="ARBA" id="ARBA00023027"/>
    </source>
</evidence>
<dbReference type="PROSITE" id="PS00687">
    <property type="entry name" value="ALDEHYDE_DEHYDR_GLU"/>
    <property type="match status" value="1"/>
</dbReference>
<dbReference type="Pfam" id="PF00171">
    <property type="entry name" value="Aldedh"/>
    <property type="match status" value="1"/>
</dbReference>
<feature type="active site" evidence="4">
    <location>
        <position position="247"/>
    </location>
</feature>
<evidence type="ECO:0000256" key="5">
    <source>
        <dbReference type="RuleBase" id="RU003345"/>
    </source>
</evidence>
<dbReference type="RefSeq" id="WP_076453732.1">
    <property type="nucleotide sequence ID" value="NZ_FTOB01000001.1"/>
</dbReference>
<dbReference type="InterPro" id="IPR016160">
    <property type="entry name" value="Ald_DH_CS_CYS"/>
</dbReference>
<comment type="similarity">
    <text evidence="1 5">Belongs to the aldehyde dehydrogenase family.</text>
</comment>
<evidence type="ECO:0000259" key="6">
    <source>
        <dbReference type="Pfam" id="PF00171"/>
    </source>
</evidence>
<dbReference type="InterPro" id="IPR015590">
    <property type="entry name" value="Aldehyde_DH_dom"/>
</dbReference>
<evidence type="ECO:0000256" key="2">
    <source>
        <dbReference type="ARBA" id="ARBA00023002"/>
    </source>
</evidence>
<feature type="domain" description="Aldehyde dehydrogenase" evidence="6">
    <location>
        <begin position="14"/>
        <end position="468"/>
    </location>
</feature>
<evidence type="ECO:0000313" key="7">
    <source>
        <dbReference type="EMBL" id="SIS43339.1"/>
    </source>
</evidence>
<dbReference type="InterPro" id="IPR029510">
    <property type="entry name" value="Ald_DH_CS_GLU"/>
</dbReference>
<gene>
    <name evidence="7" type="ORF">SAMN05421766_101961</name>
</gene>
<dbReference type="PANTHER" id="PTHR42986:SF1">
    <property type="entry name" value="BENZALDEHYDE DEHYDROGENASE YFMT"/>
    <property type="match status" value="1"/>
</dbReference>
<reference evidence="7 8" key="1">
    <citation type="submission" date="2017-01" db="EMBL/GenBank/DDBJ databases">
        <authorList>
            <person name="Varghese N."/>
            <person name="Submissions S."/>
        </authorList>
    </citation>
    <scope>NUCLEOTIDE SEQUENCE [LARGE SCALE GENOMIC DNA]</scope>
    <source>
        <strain evidence="7 8">DSM 2061</strain>
    </source>
</reference>
<proteinExistence type="inferred from homology"/>
<dbReference type="Gene3D" id="3.40.605.10">
    <property type="entry name" value="Aldehyde Dehydrogenase, Chain A, domain 1"/>
    <property type="match status" value="1"/>
</dbReference>
<keyword evidence="8" id="KW-1185">Reference proteome</keyword>
<keyword evidence="2 5" id="KW-0560">Oxidoreductase</keyword>
<protein>
    <submittedName>
        <fullName evidence="7">Aldehyde dehydrogenase (NAD+)</fullName>
    </submittedName>
</protein>
<dbReference type="InterPro" id="IPR016161">
    <property type="entry name" value="Ald_DH/histidinol_DH"/>
</dbReference>
<evidence type="ECO:0000313" key="8">
    <source>
        <dbReference type="Proteomes" id="UP000185728"/>
    </source>
</evidence>
<dbReference type="Proteomes" id="UP000185728">
    <property type="component" value="Unassembled WGS sequence"/>
</dbReference>
<organism evidence="7 8">
    <name type="scientific">Zobellia uliginosa</name>
    <dbReference type="NCBI Taxonomy" id="143224"/>
    <lineage>
        <taxon>Bacteria</taxon>
        <taxon>Pseudomonadati</taxon>
        <taxon>Bacteroidota</taxon>
        <taxon>Flavobacteriia</taxon>
        <taxon>Flavobacteriales</taxon>
        <taxon>Flavobacteriaceae</taxon>
        <taxon>Zobellia</taxon>
    </lineage>
</organism>
<dbReference type="InterPro" id="IPR016163">
    <property type="entry name" value="Ald_DH_C"/>
</dbReference>
<dbReference type="Gene3D" id="3.40.309.10">
    <property type="entry name" value="Aldehyde Dehydrogenase, Chain A, domain 2"/>
    <property type="match status" value="1"/>
</dbReference>
<name>A0ABY1KK10_9FLAO</name>
<sequence length="483" mass="51790">MYSSYINGKWTAMGENFETTSPVTNKPFATVIGCDAEDARAAIKAAKTAFPLWSGLSAEERSHYLIKVAEALEEMVEEIEDILIDEVGSWIGKAKFECLTTPKLFRAAADLAKTVKGYELVSPAGKKSMVVKEPMGVVSVITPWNMPLNLSSRTTSSILAVGNTVILKPAELSPLSGGWVLAKAFEKAGVPKGVFNVLLCSKQNVEKVGDVMVTDPSIKAISFTGSTGVGKHIAAKAGGLLKKVSMELGGKDAMIILDDADLDIAVNAAVFASFNHSGQICMGTKRIYVHEKLTTEFTDRFVAKTKKLGYGDVRDLNKPIAPLINETQIRKIDEQVIDAVAKGATVLAGGKRDGMYYLPTILTGVTSNMSTFDEEAFGPLVSIYVFSTIEEAIDQVNASKYGLSGAVITRDTVKGYEVARKIESGMCHVNDGTIYAEALAPFGGVKNSGIGRYGGQASIDSFTTTKWITIADKGIQYPPAFME</sequence>
<accession>A0ABY1KK10</accession>
<comment type="caution">
    <text evidence="7">The sequence shown here is derived from an EMBL/GenBank/DDBJ whole genome shotgun (WGS) entry which is preliminary data.</text>
</comment>
<dbReference type="SUPFAM" id="SSF53720">
    <property type="entry name" value="ALDH-like"/>
    <property type="match status" value="1"/>
</dbReference>
<dbReference type="CDD" id="cd07104">
    <property type="entry name" value="ALDH_BenzADH-like"/>
    <property type="match status" value="1"/>
</dbReference>
<dbReference type="PROSITE" id="PS00070">
    <property type="entry name" value="ALDEHYDE_DEHYDR_CYS"/>
    <property type="match status" value="1"/>
</dbReference>
<evidence type="ECO:0000256" key="4">
    <source>
        <dbReference type="PROSITE-ProRule" id="PRU10007"/>
    </source>
</evidence>
<dbReference type="InterPro" id="IPR016162">
    <property type="entry name" value="Ald_DH_N"/>
</dbReference>
<evidence type="ECO:0000256" key="1">
    <source>
        <dbReference type="ARBA" id="ARBA00009986"/>
    </source>
</evidence>
<dbReference type="PANTHER" id="PTHR42986">
    <property type="entry name" value="BENZALDEHYDE DEHYDROGENASE YFMT"/>
    <property type="match status" value="1"/>
</dbReference>